<dbReference type="EMBL" id="VUAA01000019">
    <property type="protein sequence ID" value="KAA1253636.1"/>
    <property type="molecule type" value="Genomic_DNA"/>
</dbReference>
<evidence type="ECO:0000313" key="2">
    <source>
        <dbReference type="Proteomes" id="UP000323225"/>
    </source>
</evidence>
<dbReference type="Proteomes" id="UP000323225">
    <property type="component" value="Unassembled WGS sequence"/>
</dbReference>
<name>A0A5Q6PFQ0_VIBCL</name>
<accession>A0A5Q6PFQ0</accession>
<reference evidence="1 2" key="1">
    <citation type="submission" date="2019-09" db="EMBL/GenBank/DDBJ databases">
        <authorList>
            <person name="Kritzky A."/>
            <person name="Schelkanova E.Y."/>
            <person name="Alkhova Z.V."/>
            <person name="Smirnova N.I."/>
        </authorList>
    </citation>
    <scope>NUCLEOTIDE SEQUENCE [LARGE SCALE GENOMIC DNA]</scope>
    <source>
        <strain evidence="1 2">M1526</strain>
    </source>
</reference>
<proteinExistence type="predicted"/>
<comment type="caution">
    <text evidence="1">The sequence shown here is derived from an EMBL/GenBank/DDBJ whole genome shotgun (WGS) entry which is preliminary data.</text>
</comment>
<protein>
    <submittedName>
        <fullName evidence="1">Uncharacterized protein</fullName>
    </submittedName>
</protein>
<dbReference type="AlphaFoldDB" id="A0A5Q6PFQ0"/>
<sequence>MNSKISQFIALSKSFHLHESDFRLTKIDVNSKCLVSQVIEQAELNLIETIKAYKPDGKFFKTDVIYKISELEAKVIRELNAISKVYGSQISNDKVGYSQKNIDLLMHKEEQYSVLASKLSRNIKYALIDSEDKILIALKESYERISELTIQSTRSKYLIKKAKSIISKSISHCTHESLSELFFSLETIEIATNRSNFMKTLLDNIKLYIPLIISDKYSSDDFEVYRNTDKNGLIELTALETSDVLMSIYESLLQLDCVNEKEICILKSVIYTHDYNLLFDYDL</sequence>
<gene>
    <name evidence="1" type="ORF">F0M16_16295</name>
</gene>
<organism evidence="1 2">
    <name type="scientific">Vibrio cholerae</name>
    <dbReference type="NCBI Taxonomy" id="666"/>
    <lineage>
        <taxon>Bacteria</taxon>
        <taxon>Pseudomonadati</taxon>
        <taxon>Pseudomonadota</taxon>
        <taxon>Gammaproteobacteria</taxon>
        <taxon>Vibrionales</taxon>
        <taxon>Vibrionaceae</taxon>
        <taxon>Vibrio</taxon>
    </lineage>
</organism>
<evidence type="ECO:0000313" key="1">
    <source>
        <dbReference type="EMBL" id="KAA1253636.1"/>
    </source>
</evidence>